<evidence type="ECO:0000259" key="4">
    <source>
        <dbReference type="Pfam" id="PF00931"/>
    </source>
</evidence>
<dbReference type="InterPro" id="IPR027417">
    <property type="entry name" value="P-loop_NTPase"/>
</dbReference>
<proteinExistence type="inferred from homology"/>
<keyword evidence="7" id="KW-1185">Reference proteome</keyword>
<dbReference type="InterPro" id="IPR011990">
    <property type="entry name" value="TPR-like_helical_dom_sf"/>
</dbReference>
<dbReference type="InterPro" id="IPR019734">
    <property type="entry name" value="TPR_rpt"/>
</dbReference>
<dbReference type="Gene3D" id="3.40.50.1820">
    <property type="entry name" value="alpha/beta hydrolase"/>
    <property type="match status" value="1"/>
</dbReference>
<feature type="domain" description="DUF676" evidence="5">
    <location>
        <begin position="150"/>
        <end position="224"/>
    </location>
</feature>
<dbReference type="Pfam" id="PF00931">
    <property type="entry name" value="NB-ARC"/>
    <property type="match status" value="1"/>
</dbReference>
<dbReference type="Proteomes" id="UP000030663">
    <property type="component" value="Unassembled WGS sequence"/>
</dbReference>
<dbReference type="OrthoDB" id="626167at2759"/>
<dbReference type="HOGENOM" id="CLU_000288_125_13_1"/>
<dbReference type="InterPro" id="IPR007751">
    <property type="entry name" value="DUF676_lipase-like"/>
</dbReference>
<dbReference type="PANTHER" id="PTHR46082">
    <property type="entry name" value="ATP/GTP-BINDING PROTEIN-RELATED"/>
    <property type="match status" value="1"/>
</dbReference>
<evidence type="ECO:0000256" key="3">
    <source>
        <dbReference type="SAM" id="SignalP"/>
    </source>
</evidence>
<dbReference type="Gene3D" id="1.25.40.10">
    <property type="entry name" value="Tetratricopeptide repeat domain"/>
    <property type="match status" value="1"/>
</dbReference>
<feature type="signal peptide" evidence="3">
    <location>
        <begin position="1"/>
        <end position="21"/>
    </location>
</feature>
<feature type="compositionally biased region" description="Polar residues" evidence="2">
    <location>
        <begin position="38"/>
        <end position="53"/>
    </location>
</feature>
<dbReference type="Gene3D" id="3.40.50.300">
    <property type="entry name" value="P-loop containing nucleotide triphosphate hydrolases"/>
    <property type="match status" value="1"/>
</dbReference>
<dbReference type="SMART" id="SM00028">
    <property type="entry name" value="TPR"/>
    <property type="match status" value="4"/>
</dbReference>
<evidence type="ECO:0000256" key="2">
    <source>
        <dbReference type="SAM" id="MobiDB-lite"/>
    </source>
</evidence>
<feature type="region of interest" description="Disordered" evidence="2">
    <location>
        <begin position="38"/>
        <end position="57"/>
    </location>
</feature>
<dbReference type="GO" id="GO:0043531">
    <property type="term" value="F:ADP binding"/>
    <property type="evidence" value="ECO:0007669"/>
    <property type="project" value="InterPro"/>
</dbReference>
<dbReference type="InterPro" id="IPR002182">
    <property type="entry name" value="NB-ARC"/>
</dbReference>
<reference evidence="6 7" key="1">
    <citation type="submission" date="2011-11" db="EMBL/GenBank/DDBJ databases">
        <title>The Genome Sequence of Fusarium oxysporum PHW815.</title>
        <authorList>
            <consortium name="The Broad Institute Genome Sequencing Platform"/>
            <person name="Ma L.-J."/>
            <person name="Gale L.R."/>
            <person name="Schwartz D.C."/>
            <person name="Zhou S."/>
            <person name="Corby-Kistler H."/>
            <person name="Young S.K."/>
            <person name="Zeng Q."/>
            <person name="Gargeya S."/>
            <person name="Fitzgerald M."/>
            <person name="Haas B."/>
            <person name="Abouelleil A."/>
            <person name="Alvarado L."/>
            <person name="Arachchi H.M."/>
            <person name="Berlin A."/>
            <person name="Brown A."/>
            <person name="Chapman S.B."/>
            <person name="Chen Z."/>
            <person name="Dunbar C."/>
            <person name="Freedman E."/>
            <person name="Gearin G."/>
            <person name="Goldberg J."/>
            <person name="Griggs A."/>
            <person name="Gujja S."/>
            <person name="Heiman D."/>
            <person name="Howarth C."/>
            <person name="Larson L."/>
            <person name="Lui A."/>
            <person name="MacDonald P.J.P."/>
            <person name="Montmayeur A."/>
            <person name="Murphy C."/>
            <person name="Neiman D."/>
            <person name="Pearson M."/>
            <person name="Priest M."/>
            <person name="Roberts A."/>
            <person name="Saif S."/>
            <person name="Shea T."/>
            <person name="Shenoy N."/>
            <person name="Sisk P."/>
            <person name="Stolte C."/>
            <person name="Sykes S."/>
            <person name="Wortman J."/>
            <person name="Nusbaum C."/>
            <person name="Birren B."/>
        </authorList>
    </citation>
    <scope>NUCLEOTIDE SEQUENCE [LARGE SCALE GENOMIC DNA]</scope>
    <source>
        <strain evidence="6 7">54005</strain>
    </source>
</reference>
<comment type="similarity">
    <text evidence="1">Belongs to the putative lipase ROG1 family.</text>
</comment>
<dbReference type="SUPFAM" id="SSF48452">
    <property type="entry name" value="TPR-like"/>
    <property type="match status" value="1"/>
</dbReference>
<keyword evidence="3" id="KW-0732">Signal</keyword>
<dbReference type="Pfam" id="PF13374">
    <property type="entry name" value="TPR_10"/>
    <property type="match status" value="1"/>
</dbReference>
<accession>X0BHB9</accession>
<protein>
    <submittedName>
        <fullName evidence="6">Uncharacterized protein</fullName>
    </submittedName>
</protein>
<gene>
    <name evidence="6" type="ORF">FOQG_17081</name>
</gene>
<evidence type="ECO:0000313" key="6">
    <source>
        <dbReference type="EMBL" id="EXK78228.1"/>
    </source>
</evidence>
<organism evidence="6 7">
    <name type="scientific">Fusarium oxysporum f. sp. raphani 54005</name>
    <dbReference type="NCBI Taxonomy" id="1089458"/>
    <lineage>
        <taxon>Eukaryota</taxon>
        <taxon>Fungi</taxon>
        <taxon>Dikarya</taxon>
        <taxon>Ascomycota</taxon>
        <taxon>Pezizomycotina</taxon>
        <taxon>Sordariomycetes</taxon>
        <taxon>Hypocreomycetidae</taxon>
        <taxon>Hypocreales</taxon>
        <taxon>Nectriaceae</taxon>
        <taxon>Fusarium</taxon>
        <taxon>Fusarium oxysporum species complex</taxon>
    </lineage>
</organism>
<dbReference type="NCBIfam" id="NF040586">
    <property type="entry name" value="FxSxx_TPR"/>
    <property type="match status" value="1"/>
</dbReference>
<dbReference type="SUPFAM" id="SSF52540">
    <property type="entry name" value="P-loop containing nucleoside triphosphate hydrolases"/>
    <property type="match status" value="1"/>
</dbReference>
<dbReference type="EMBL" id="JH658534">
    <property type="protein sequence ID" value="EXK78228.1"/>
    <property type="molecule type" value="Genomic_DNA"/>
</dbReference>
<dbReference type="Pfam" id="PF05057">
    <property type="entry name" value="DUF676"/>
    <property type="match status" value="1"/>
</dbReference>
<evidence type="ECO:0000256" key="1">
    <source>
        <dbReference type="ARBA" id="ARBA00007920"/>
    </source>
</evidence>
<feature type="chain" id="PRO_5004938508" evidence="3">
    <location>
        <begin position="22"/>
        <end position="938"/>
    </location>
</feature>
<dbReference type="AlphaFoldDB" id="X0BHB9"/>
<dbReference type="InterPro" id="IPR053137">
    <property type="entry name" value="NLR-like"/>
</dbReference>
<sequence>MSLFGTPQLLFLATAIILAHACHRRWFSTVHVPPVPNAASNRPPSDAAMSSGNRAPFDVLHPDPTADTDGETAQAEVDIVAVHGLGSHVDWSWTWRDKDRPGSSVNWLKDPDMLPRVVPKSRILAYNYESRWHVNAPRTRLQLCGEDLVRNLHAFRKGVQDRPVVFVGHSLGGLVIQHALLFADREEEYRYLPRRTFGFISLGSPFRGTRMHGMANFVASLLFIAGSHRGVLEALGYDNQLLRDKLQEFCRLRESTSMSTCCFFEAYDTDYGRRLGLPGLFRGMVVPEESACVPGWERLQLQTDHLKLNKFSGPNDRSFLAVSRQISTMCRPLKNVTEDRAKLPKHHWMVPFERNEGFVGREDALHLLLDRIPPNANQDACQRTVVEGLGGVGKTQIALEAAYRLRETDPSCAVFWVPAVDGTTFENAYRDIGRLLRVAGLDDDKADVKALVQAALSDGDAGQWLLVIDNADDPELMFGTGGLARYLPRSTKGSILLTTRTREVTERLDMHSAGIIRTTKMRREEAREMLRTRLMEDQMRNTASIDTLLDFLDDLPLAIRQASAYIHKTGISTARYLEYCRSSNATLVKLLSRNFEDRGRYGGIKNPVATTWLISFEHISRDSPRAGEYLRFMCFLAERDIPLSLLPPANDEMEGDEAVGTLEAYGFITRREEGGSMDMHRLVRLAMWNWLVEEGQAKATYDNVVQRLDEVFPFPEHENRGVWTRYMAHVQRVLESDEECDDEEAMSGLLFNVAAAFSIQGKYRAAAALYRETLEVKEKVLGKEHPSTLDSMNNLALVLDSIGEYEEASKMHRETLEVKKKILGKEHPSTLNSMNNLALVLDSMGKYGESEEMHRETLEAMEKVLGKEHPSTLDSMNNLANVLDSMGKYEEAEEMHRETLEVREKVLGKEHPSTLDSMNNLANVLDSMGKYEEAEEMH</sequence>
<dbReference type="PANTHER" id="PTHR46082:SF6">
    <property type="entry name" value="AAA+ ATPASE DOMAIN-CONTAINING PROTEIN-RELATED"/>
    <property type="match status" value="1"/>
</dbReference>
<dbReference type="SUPFAM" id="SSF53474">
    <property type="entry name" value="alpha/beta-Hydrolases"/>
    <property type="match status" value="1"/>
</dbReference>
<dbReference type="Pfam" id="PF13424">
    <property type="entry name" value="TPR_12"/>
    <property type="match status" value="2"/>
</dbReference>
<name>X0BHB9_FUSOX</name>
<evidence type="ECO:0000259" key="5">
    <source>
        <dbReference type="Pfam" id="PF05057"/>
    </source>
</evidence>
<feature type="domain" description="NB-ARC" evidence="4">
    <location>
        <begin position="383"/>
        <end position="536"/>
    </location>
</feature>
<dbReference type="InterPro" id="IPR029058">
    <property type="entry name" value="AB_hydrolase_fold"/>
</dbReference>
<evidence type="ECO:0000313" key="7">
    <source>
        <dbReference type="Proteomes" id="UP000030663"/>
    </source>
</evidence>